<dbReference type="PANTHER" id="PTHR13383:SF11">
    <property type="entry name" value="RIBONUCLEASE H2 SUBUNIT B"/>
    <property type="match status" value="1"/>
</dbReference>
<dbReference type="PANTHER" id="PTHR13383">
    <property type="entry name" value="RIBONUCLEASE H2 SUBUNIT B"/>
    <property type="match status" value="1"/>
</dbReference>
<dbReference type="AlphaFoldDB" id="A8PR22"/>
<dbReference type="OMA" id="DRSWMIS"/>
<dbReference type="Gene3D" id="2.20.25.530">
    <property type="match status" value="1"/>
</dbReference>
<dbReference type="GeneID" id="5857109"/>
<proteinExistence type="predicted"/>
<dbReference type="STRING" id="425265.A8PR22"/>
<name>A8PR22_MALGO</name>
<dbReference type="InParanoid" id="A8PR22"/>
<dbReference type="Proteomes" id="UP000008837">
    <property type="component" value="Unassembled WGS sequence"/>
</dbReference>
<evidence type="ECO:0000313" key="2">
    <source>
        <dbReference type="EMBL" id="EDP45589.1"/>
    </source>
</evidence>
<dbReference type="GO" id="GO:0032299">
    <property type="term" value="C:ribonuclease H2 complex"/>
    <property type="evidence" value="ECO:0007669"/>
    <property type="project" value="InterPro"/>
</dbReference>
<dbReference type="InterPro" id="IPR040456">
    <property type="entry name" value="RNase_H2_suB"/>
</dbReference>
<dbReference type="KEGG" id="mgl:MGL_0578"/>
<reference evidence="2 3" key="1">
    <citation type="journal article" date="2007" name="Proc. Natl. Acad. Sci. U.S.A.">
        <title>Dandruff-associated Malassezia genomes reveal convergent and divergent virulence traits shared with plant and human fungal pathogens.</title>
        <authorList>
            <person name="Xu J."/>
            <person name="Saunders C.W."/>
            <person name="Hu P."/>
            <person name="Grant R.A."/>
            <person name="Boekhout T."/>
            <person name="Kuramae E.E."/>
            <person name="Kronstad J.W."/>
            <person name="Deangelis Y.M."/>
            <person name="Reeder N.L."/>
            <person name="Johnstone K.R."/>
            <person name="Leland M."/>
            <person name="Fieno A.M."/>
            <person name="Begley W.M."/>
            <person name="Sun Y."/>
            <person name="Lacey M.P."/>
            <person name="Chaudhary T."/>
            <person name="Keough T."/>
            <person name="Chu L."/>
            <person name="Sears R."/>
            <person name="Yuan B."/>
            <person name="Dawson T.L.Jr."/>
        </authorList>
    </citation>
    <scope>NUCLEOTIDE SEQUENCE [LARGE SCALE GENOMIC DNA]</scope>
    <source>
        <strain evidence="3">ATCC MYA-4612 / CBS 7966</strain>
    </source>
</reference>
<dbReference type="EMBL" id="AAYY01000001">
    <property type="protein sequence ID" value="EDP45589.1"/>
    <property type="molecule type" value="Genomic_DNA"/>
</dbReference>
<evidence type="ECO:0000259" key="1">
    <source>
        <dbReference type="Pfam" id="PF17745"/>
    </source>
</evidence>
<organism evidence="2 3">
    <name type="scientific">Malassezia globosa (strain ATCC MYA-4612 / CBS 7966)</name>
    <name type="common">Dandruff-associated fungus</name>
    <dbReference type="NCBI Taxonomy" id="425265"/>
    <lineage>
        <taxon>Eukaryota</taxon>
        <taxon>Fungi</taxon>
        <taxon>Dikarya</taxon>
        <taxon>Basidiomycota</taxon>
        <taxon>Ustilaginomycotina</taxon>
        <taxon>Malasseziomycetes</taxon>
        <taxon>Malasseziales</taxon>
        <taxon>Malasseziaceae</taxon>
        <taxon>Malassezia</taxon>
    </lineage>
</organism>
<dbReference type="GO" id="GO:0005654">
    <property type="term" value="C:nucleoplasm"/>
    <property type="evidence" value="ECO:0007669"/>
    <property type="project" value="TreeGrafter"/>
</dbReference>
<dbReference type="VEuPathDB" id="FungiDB:MGL_0578"/>
<dbReference type="Pfam" id="PF17745">
    <property type="entry name" value="Ydr279_N"/>
    <property type="match status" value="1"/>
</dbReference>
<protein>
    <recommendedName>
        <fullName evidence="1">Rnh202 triple barrel domain-containing protein</fullName>
    </recommendedName>
</protein>
<evidence type="ECO:0000313" key="3">
    <source>
        <dbReference type="Proteomes" id="UP000008837"/>
    </source>
</evidence>
<gene>
    <name evidence="2" type="ORF">MGL_0578</name>
</gene>
<dbReference type="Gene3D" id="1.10.20.120">
    <property type="match status" value="1"/>
</dbReference>
<feature type="domain" description="Rnh202 triple barrel" evidence="1">
    <location>
        <begin position="19"/>
        <end position="95"/>
    </location>
</feature>
<comment type="caution">
    <text evidence="2">The sequence shown here is derived from an EMBL/GenBank/DDBJ whole genome shotgun (WGS) entry which is preliminary data.</text>
</comment>
<sequence length="268" mass="29618">MSAASSQQRDRPPVALAFPSEVTNDDLTQLWVLPHPRSGAPAYYAISNDGHGTLFELIVTRPTAPASQSWFLREATSFEGQVVADGAMHILSRIDPAFVLLGILGLEHDGKRFWPLDDWAEAATDAHVTRRLALHTDPSSTSCSSQSPTALTNAWPDITAFVLHPMMHKHLLRICSTQPQTHTCDGLVYRLDWSRVIAILDEKVERLCVGAHDILTAQSARSTGCSDEAFDTPETDGIRRIAREWIGAYLAHHIRERWASGESTSSRT</sequence>
<dbReference type="GO" id="GO:0006401">
    <property type="term" value="P:RNA catabolic process"/>
    <property type="evidence" value="ECO:0007669"/>
    <property type="project" value="TreeGrafter"/>
</dbReference>
<keyword evidence="3" id="KW-1185">Reference proteome</keyword>
<accession>A8PR22</accession>
<dbReference type="RefSeq" id="XP_001732803.1">
    <property type="nucleotide sequence ID" value="XM_001732751.1"/>
</dbReference>
<dbReference type="InterPro" id="IPR041195">
    <property type="entry name" value="Rnh202_N"/>
</dbReference>
<dbReference type="OrthoDB" id="29098at2759"/>